<sequence length="63" mass="7536">MHLPVNHCKDVVQNRLASGLYKEFIFEELLYKYENEDRFDADTEALNYKKVRIHRTADIYLGT</sequence>
<accession>J3NJ39</accession>
<dbReference type="VEuPathDB" id="FungiDB:GGTG_01273"/>
<protein>
    <submittedName>
        <fullName evidence="1 2">Uncharacterized protein</fullName>
    </submittedName>
</protein>
<dbReference type="AlphaFoldDB" id="J3NJ39"/>
<reference evidence="2" key="4">
    <citation type="journal article" date="2015" name="G3 (Bethesda)">
        <title>Genome sequences of three phytopathogenic species of the Magnaporthaceae family of fungi.</title>
        <authorList>
            <person name="Okagaki L.H."/>
            <person name="Nunes C.C."/>
            <person name="Sailsbery J."/>
            <person name="Clay B."/>
            <person name="Brown D."/>
            <person name="John T."/>
            <person name="Oh Y."/>
            <person name="Young N."/>
            <person name="Fitzgerald M."/>
            <person name="Haas B.J."/>
            <person name="Zeng Q."/>
            <person name="Young S."/>
            <person name="Adiconis X."/>
            <person name="Fan L."/>
            <person name="Levin J.Z."/>
            <person name="Mitchell T.K."/>
            <person name="Okubara P.A."/>
            <person name="Farman M.L."/>
            <person name="Kohn L.M."/>
            <person name="Birren B."/>
            <person name="Ma L.-J."/>
            <person name="Dean R.A."/>
        </authorList>
    </citation>
    <scope>NUCLEOTIDE SEQUENCE</scope>
    <source>
        <strain evidence="2">R3-111a-1</strain>
    </source>
</reference>
<name>J3NJ39_GAET3</name>
<dbReference type="HOGENOM" id="CLU_2885904_0_0_1"/>
<keyword evidence="3" id="KW-1185">Reference proteome</keyword>
<dbReference type="EMBL" id="GL385395">
    <property type="protein sequence ID" value="EJT81289.1"/>
    <property type="molecule type" value="Genomic_DNA"/>
</dbReference>
<evidence type="ECO:0000313" key="1">
    <source>
        <dbReference type="EMBL" id="EJT81289.1"/>
    </source>
</evidence>
<proteinExistence type="predicted"/>
<gene>
    <name evidence="2" type="primary">20341731</name>
    <name evidence="1" type="ORF">GGTG_01273</name>
</gene>
<dbReference type="OrthoDB" id="5061070at2759"/>
<organism evidence="1">
    <name type="scientific">Gaeumannomyces tritici (strain R3-111a-1)</name>
    <name type="common">Wheat and barley take-all root rot fungus</name>
    <name type="synonym">Gaeumannomyces graminis var. tritici</name>
    <dbReference type="NCBI Taxonomy" id="644352"/>
    <lineage>
        <taxon>Eukaryota</taxon>
        <taxon>Fungi</taxon>
        <taxon>Dikarya</taxon>
        <taxon>Ascomycota</taxon>
        <taxon>Pezizomycotina</taxon>
        <taxon>Sordariomycetes</taxon>
        <taxon>Sordariomycetidae</taxon>
        <taxon>Magnaporthales</taxon>
        <taxon>Magnaporthaceae</taxon>
        <taxon>Gaeumannomyces</taxon>
    </lineage>
</organism>
<reference evidence="3" key="1">
    <citation type="submission" date="2010-07" db="EMBL/GenBank/DDBJ databases">
        <title>The genome sequence of Gaeumannomyces graminis var. tritici strain R3-111a-1.</title>
        <authorList>
            <consortium name="The Broad Institute Genome Sequencing Platform"/>
            <person name="Ma L.-J."/>
            <person name="Dead R."/>
            <person name="Young S."/>
            <person name="Zeng Q."/>
            <person name="Koehrsen M."/>
            <person name="Alvarado L."/>
            <person name="Berlin A."/>
            <person name="Chapman S.B."/>
            <person name="Chen Z."/>
            <person name="Freedman E."/>
            <person name="Gellesch M."/>
            <person name="Goldberg J."/>
            <person name="Griggs A."/>
            <person name="Gujja S."/>
            <person name="Heilman E.R."/>
            <person name="Heiman D."/>
            <person name="Hepburn T."/>
            <person name="Howarth C."/>
            <person name="Jen D."/>
            <person name="Larson L."/>
            <person name="Mehta T."/>
            <person name="Neiman D."/>
            <person name="Pearson M."/>
            <person name="Roberts A."/>
            <person name="Saif S."/>
            <person name="Shea T."/>
            <person name="Shenoy N."/>
            <person name="Sisk P."/>
            <person name="Stolte C."/>
            <person name="Sykes S."/>
            <person name="Walk T."/>
            <person name="White J."/>
            <person name="Yandava C."/>
            <person name="Haas B."/>
            <person name="Nusbaum C."/>
            <person name="Birren B."/>
        </authorList>
    </citation>
    <scope>NUCLEOTIDE SEQUENCE [LARGE SCALE GENOMIC DNA]</scope>
    <source>
        <strain evidence="3">R3-111a-1</strain>
    </source>
</reference>
<dbReference type="GeneID" id="20341731"/>
<dbReference type="EnsemblFungi" id="EJT81289">
    <property type="protein sequence ID" value="EJT81289"/>
    <property type="gene ID" value="GGTG_01273"/>
</dbReference>
<reference evidence="1" key="3">
    <citation type="submission" date="2010-09" db="EMBL/GenBank/DDBJ databases">
        <title>Annotation of Gaeumannomyces graminis var. tritici R3-111a-1.</title>
        <authorList>
            <consortium name="The Broad Institute Genome Sequencing Platform"/>
            <person name="Ma L.-J."/>
            <person name="Dead R."/>
            <person name="Young S.K."/>
            <person name="Zeng Q."/>
            <person name="Gargeya S."/>
            <person name="Fitzgerald M."/>
            <person name="Haas B."/>
            <person name="Abouelleil A."/>
            <person name="Alvarado L."/>
            <person name="Arachchi H.M."/>
            <person name="Berlin A."/>
            <person name="Brown A."/>
            <person name="Chapman S.B."/>
            <person name="Chen Z."/>
            <person name="Dunbar C."/>
            <person name="Freedman E."/>
            <person name="Gearin G."/>
            <person name="Gellesch M."/>
            <person name="Goldberg J."/>
            <person name="Griggs A."/>
            <person name="Gujja S."/>
            <person name="Heiman D."/>
            <person name="Howarth C."/>
            <person name="Larson L."/>
            <person name="Lui A."/>
            <person name="MacDonald P.J.P."/>
            <person name="Mehta T."/>
            <person name="Montmayeur A."/>
            <person name="Murphy C."/>
            <person name="Neiman D."/>
            <person name="Pearson M."/>
            <person name="Priest M."/>
            <person name="Roberts A."/>
            <person name="Saif S."/>
            <person name="Shea T."/>
            <person name="Shenoy N."/>
            <person name="Sisk P."/>
            <person name="Stolte C."/>
            <person name="Sykes S."/>
            <person name="Yandava C."/>
            <person name="Wortman J."/>
            <person name="Nusbaum C."/>
            <person name="Birren B."/>
        </authorList>
    </citation>
    <scope>NUCLEOTIDE SEQUENCE</scope>
    <source>
        <strain evidence="1">R3-111a-1</strain>
    </source>
</reference>
<dbReference type="Proteomes" id="UP000006039">
    <property type="component" value="Unassembled WGS sequence"/>
</dbReference>
<reference evidence="1" key="2">
    <citation type="submission" date="2010-07" db="EMBL/GenBank/DDBJ databases">
        <authorList>
            <consortium name="The Broad Institute Genome Sequencing Platform"/>
            <consortium name="Broad Institute Genome Sequencing Center for Infectious Disease"/>
            <person name="Ma L.-J."/>
            <person name="Dead R."/>
            <person name="Young S."/>
            <person name="Zeng Q."/>
            <person name="Koehrsen M."/>
            <person name="Alvarado L."/>
            <person name="Berlin A."/>
            <person name="Chapman S.B."/>
            <person name="Chen Z."/>
            <person name="Freedman E."/>
            <person name="Gellesch M."/>
            <person name="Goldberg J."/>
            <person name="Griggs A."/>
            <person name="Gujja S."/>
            <person name="Heilman E.R."/>
            <person name="Heiman D."/>
            <person name="Hepburn T."/>
            <person name="Howarth C."/>
            <person name="Jen D."/>
            <person name="Larson L."/>
            <person name="Mehta T."/>
            <person name="Neiman D."/>
            <person name="Pearson M."/>
            <person name="Roberts A."/>
            <person name="Saif S."/>
            <person name="Shea T."/>
            <person name="Shenoy N."/>
            <person name="Sisk P."/>
            <person name="Stolte C."/>
            <person name="Sykes S."/>
            <person name="Walk T."/>
            <person name="White J."/>
            <person name="Yandava C."/>
            <person name="Haas B."/>
            <person name="Nusbaum C."/>
            <person name="Birren B."/>
        </authorList>
    </citation>
    <scope>NUCLEOTIDE SEQUENCE</scope>
    <source>
        <strain evidence="1">R3-111a-1</strain>
    </source>
</reference>
<reference evidence="2" key="5">
    <citation type="submission" date="2018-04" db="UniProtKB">
        <authorList>
            <consortium name="EnsemblFungi"/>
        </authorList>
    </citation>
    <scope>IDENTIFICATION</scope>
    <source>
        <strain evidence="2">R3-111a-1</strain>
    </source>
</reference>
<evidence type="ECO:0000313" key="3">
    <source>
        <dbReference type="Proteomes" id="UP000006039"/>
    </source>
</evidence>
<dbReference type="RefSeq" id="XP_009217298.1">
    <property type="nucleotide sequence ID" value="XM_009219034.1"/>
</dbReference>
<evidence type="ECO:0000313" key="2">
    <source>
        <dbReference type="EnsemblFungi" id="EJT81289"/>
    </source>
</evidence>